<accession>A0A3P6C600</accession>
<organism evidence="2">
    <name type="scientific">Brassica oleracea</name>
    <name type="common">Wild cabbage</name>
    <dbReference type="NCBI Taxonomy" id="3712"/>
    <lineage>
        <taxon>Eukaryota</taxon>
        <taxon>Viridiplantae</taxon>
        <taxon>Streptophyta</taxon>
        <taxon>Embryophyta</taxon>
        <taxon>Tracheophyta</taxon>
        <taxon>Spermatophyta</taxon>
        <taxon>Magnoliopsida</taxon>
        <taxon>eudicotyledons</taxon>
        <taxon>Gunneridae</taxon>
        <taxon>Pentapetalae</taxon>
        <taxon>rosids</taxon>
        <taxon>malvids</taxon>
        <taxon>Brassicales</taxon>
        <taxon>Brassicaceae</taxon>
        <taxon>Brassiceae</taxon>
        <taxon>Brassica</taxon>
    </lineage>
</organism>
<reference evidence="2" key="1">
    <citation type="submission" date="2018-11" db="EMBL/GenBank/DDBJ databases">
        <authorList>
            <consortium name="Genoscope - CEA"/>
            <person name="William W."/>
        </authorList>
    </citation>
    <scope>NUCLEOTIDE SEQUENCE</scope>
</reference>
<evidence type="ECO:0000313" key="2">
    <source>
        <dbReference type="EMBL" id="VDD03912.1"/>
    </source>
</evidence>
<dbReference type="EMBL" id="LR031873">
    <property type="protein sequence ID" value="VDD03912.1"/>
    <property type="molecule type" value="Genomic_DNA"/>
</dbReference>
<gene>
    <name evidence="2" type="ORF">BOLC4T21748H</name>
</gene>
<dbReference type="AlphaFoldDB" id="A0A3P6C600"/>
<proteinExistence type="predicted"/>
<name>A0A3P6C600_BRAOL</name>
<protein>
    <submittedName>
        <fullName evidence="2">Uncharacterized protein</fullName>
    </submittedName>
</protein>
<evidence type="ECO:0000256" key="1">
    <source>
        <dbReference type="SAM" id="MobiDB-lite"/>
    </source>
</evidence>
<sequence length="59" mass="6462">MANPWFPRNSASGLSPMLFTPGDNRLLHPHDPPDPDPDNPLSFARFPPLNSPPQNSANT</sequence>
<feature type="region of interest" description="Disordered" evidence="1">
    <location>
        <begin position="1"/>
        <end position="59"/>
    </location>
</feature>